<dbReference type="InterPro" id="IPR028037">
    <property type="entry name" value="Antitoxin_Rv0909/MT0933"/>
</dbReference>
<dbReference type="Pfam" id="PF14013">
    <property type="entry name" value="MT0933_antitox"/>
    <property type="match status" value="1"/>
</dbReference>
<dbReference type="RefSeq" id="WP_121001295.1">
    <property type="nucleotide sequence ID" value="NZ_RBXO01000001.1"/>
</dbReference>
<comment type="caution">
    <text evidence="1">The sequence shown here is derived from an EMBL/GenBank/DDBJ whole genome shotgun (WGS) entry which is preliminary data.</text>
</comment>
<dbReference type="AlphaFoldDB" id="A0A495VRV6"/>
<dbReference type="OrthoDB" id="3579262at2"/>
<accession>A0A495VRV6</accession>
<organism evidence="1 2">
    <name type="scientific">Saccharothrix australiensis</name>
    <dbReference type="NCBI Taxonomy" id="2072"/>
    <lineage>
        <taxon>Bacteria</taxon>
        <taxon>Bacillati</taxon>
        <taxon>Actinomycetota</taxon>
        <taxon>Actinomycetes</taxon>
        <taxon>Pseudonocardiales</taxon>
        <taxon>Pseudonocardiaceae</taxon>
        <taxon>Saccharothrix</taxon>
    </lineage>
</organism>
<dbReference type="EMBL" id="RBXO01000001">
    <property type="protein sequence ID" value="RKT52042.1"/>
    <property type="molecule type" value="Genomic_DNA"/>
</dbReference>
<evidence type="ECO:0000313" key="1">
    <source>
        <dbReference type="EMBL" id="RKT52042.1"/>
    </source>
</evidence>
<dbReference type="Proteomes" id="UP000282084">
    <property type="component" value="Unassembled WGS sequence"/>
</dbReference>
<name>A0A495VRV6_9PSEU</name>
<sequence length="57" mass="6371">MNFDELKNKAFEVLEENHEKVDQGIDAAAEFIAGRFGHEEQVRTVAEQAKNILPGGE</sequence>
<reference evidence="1 2" key="1">
    <citation type="submission" date="2018-10" db="EMBL/GenBank/DDBJ databases">
        <title>Sequencing the genomes of 1000 actinobacteria strains.</title>
        <authorList>
            <person name="Klenk H.-P."/>
        </authorList>
    </citation>
    <scope>NUCLEOTIDE SEQUENCE [LARGE SCALE GENOMIC DNA]</scope>
    <source>
        <strain evidence="1 2">DSM 43800</strain>
    </source>
</reference>
<protein>
    <submittedName>
        <fullName evidence="1">Antitoxin protein of toxin-antitoxin system</fullName>
    </submittedName>
</protein>
<evidence type="ECO:0000313" key="2">
    <source>
        <dbReference type="Proteomes" id="UP000282084"/>
    </source>
</evidence>
<proteinExistence type="predicted"/>
<gene>
    <name evidence="1" type="ORF">C8E97_0538</name>
</gene>
<keyword evidence="2" id="KW-1185">Reference proteome</keyword>